<evidence type="ECO:0000256" key="7">
    <source>
        <dbReference type="ARBA" id="ARBA00023163"/>
    </source>
</evidence>
<comment type="subunit">
    <text evidence="3 10">Component of the Mediator complex.</text>
</comment>
<evidence type="ECO:0000313" key="13">
    <source>
        <dbReference type="EMBL" id="KAF2859811.1"/>
    </source>
</evidence>
<evidence type="ECO:0000313" key="14">
    <source>
        <dbReference type="Proteomes" id="UP000799421"/>
    </source>
</evidence>
<evidence type="ECO:0000256" key="8">
    <source>
        <dbReference type="ARBA" id="ARBA00023242"/>
    </source>
</evidence>
<evidence type="ECO:0000256" key="9">
    <source>
        <dbReference type="ARBA" id="ARBA00025687"/>
    </source>
</evidence>
<sequence>MADRLTQLQDAIDHQLSLMYAAVNYIQGKHPPGQFPGQPSQRKDGEEAAATPGGSPHSPDEFEASLRELAISLVLQEQQIEYLISSLPGLGSSEETQERRMRELETELRVVRQERIAAERDKEIMIELLGNVITGLRS</sequence>
<dbReference type="InterPro" id="IPR037212">
    <property type="entry name" value="Med7/Med21-like"/>
</dbReference>
<dbReference type="AlphaFoldDB" id="A0A6A7BX69"/>
<evidence type="ECO:0000256" key="4">
    <source>
        <dbReference type="ARBA" id="ARBA00019691"/>
    </source>
</evidence>
<dbReference type="Pfam" id="PF11221">
    <property type="entry name" value="Med21"/>
    <property type="match status" value="1"/>
</dbReference>
<dbReference type="PANTHER" id="PTHR13381:SF0">
    <property type="entry name" value="MEDIATOR OF RNA POLYMERASE II TRANSCRIPTION SUBUNIT 21"/>
    <property type="match status" value="1"/>
</dbReference>
<evidence type="ECO:0000256" key="11">
    <source>
        <dbReference type="SAM" id="Coils"/>
    </source>
</evidence>
<evidence type="ECO:0000256" key="12">
    <source>
        <dbReference type="SAM" id="MobiDB-lite"/>
    </source>
</evidence>
<feature type="region of interest" description="Disordered" evidence="12">
    <location>
        <begin position="29"/>
        <end position="61"/>
    </location>
</feature>
<reference evidence="13" key="1">
    <citation type="journal article" date="2020" name="Stud. Mycol.">
        <title>101 Dothideomycetes genomes: a test case for predicting lifestyles and emergence of pathogens.</title>
        <authorList>
            <person name="Haridas S."/>
            <person name="Albert R."/>
            <person name="Binder M."/>
            <person name="Bloem J."/>
            <person name="Labutti K."/>
            <person name="Salamov A."/>
            <person name="Andreopoulos B."/>
            <person name="Baker S."/>
            <person name="Barry K."/>
            <person name="Bills G."/>
            <person name="Bluhm B."/>
            <person name="Cannon C."/>
            <person name="Castanera R."/>
            <person name="Culley D."/>
            <person name="Daum C."/>
            <person name="Ezra D."/>
            <person name="Gonzalez J."/>
            <person name="Henrissat B."/>
            <person name="Kuo A."/>
            <person name="Liang C."/>
            <person name="Lipzen A."/>
            <person name="Lutzoni F."/>
            <person name="Magnuson J."/>
            <person name="Mondo S."/>
            <person name="Nolan M."/>
            <person name="Ohm R."/>
            <person name="Pangilinan J."/>
            <person name="Park H.-J."/>
            <person name="Ramirez L."/>
            <person name="Alfaro M."/>
            <person name="Sun H."/>
            <person name="Tritt A."/>
            <person name="Yoshinaga Y."/>
            <person name="Zwiers L.-H."/>
            <person name="Turgeon B."/>
            <person name="Goodwin S."/>
            <person name="Spatafora J."/>
            <person name="Crous P."/>
            <person name="Grigoriev I."/>
        </authorList>
    </citation>
    <scope>NUCLEOTIDE SEQUENCE</scope>
    <source>
        <strain evidence="13">CBS 480.64</strain>
    </source>
</reference>
<keyword evidence="5 10" id="KW-0805">Transcription regulation</keyword>
<protein>
    <recommendedName>
        <fullName evidence="4 10">Mediator of RNA polymerase II transcription subunit 21</fullName>
    </recommendedName>
</protein>
<evidence type="ECO:0000256" key="3">
    <source>
        <dbReference type="ARBA" id="ARBA00011837"/>
    </source>
</evidence>
<proteinExistence type="inferred from homology"/>
<evidence type="ECO:0000256" key="2">
    <source>
        <dbReference type="ARBA" id="ARBA00005770"/>
    </source>
</evidence>
<keyword evidence="8 10" id="KW-0539">Nucleus</keyword>
<dbReference type="SUPFAM" id="SSF140718">
    <property type="entry name" value="Mediator hinge subcomplex-like"/>
    <property type="match status" value="1"/>
</dbReference>
<keyword evidence="11" id="KW-0175">Coiled coil</keyword>
<gene>
    <name evidence="13" type="ORF">K470DRAFT_271237</name>
</gene>
<dbReference type="EMBL" id="MU005988">
    <property type="protein sequence ID" value="KAF2859811.1"/>
    <property type="molecule type" value="Genomic_DNA"/>
</dbReference>
<evidence type="ECO:0000256" key="6">
    <source>
        <dbReference type="ARBA" id="ARBA00023159"/>
    </source>
</evidence>
<dbReference type="GO" id="GO:0003712">
    <property type="term" value="F:transcription coregulator activity"/>
    <property type="evidence" value="ECO:0007669"/>
    <property type="project" value="TreeGrafter"/>
</dbReference>
<keyword evidence="14" id="KW-1185">Reference proteome</keyword>
<keyword evidence="6 10" id="KW-0010">Activator</keyword>
<dbReference type="PANTHER" id="PTHR13381">
    <property type="entry name" value="RNA POLYMERASE II HOLOENZYME COMPONENT SRB7"/>
    <property type="match status" value="1"/>
</dbReference>
<evidence type="ECO:0000256" key="10">
    <source>
        <dbReference type="RuleBase" id="RU366036"/>
    </source>
</evidence>
<dbReference type="InterPro" id="IPR021384">
    <property type="entry name" value="Mediator_Med21"/>
</dbReference>
<keyword evidence="7 10" id="KW-0804">Transcription</keyword>
<dbReference type="GO" id="GO:0006357">
    <property type="term" value="P:regulation of transcription by RNA polymerase II"/>
    <property type="evidence" value="ECO:0007669"/>
    <property type="project" value="TreeGrafter"/>
</dbReference>
<name>A0A6A7BX69_9PEZI</name>
<dbReference type="OrthoDB" id="526653at2759"/>
<feature type="coiled-coil region" evidence="11">
    <location>
        <begin position="94"/>
        <end position="121"/>
    </location>
</feature>
<comment type="function">
    <text evidence="9 10">Component of the Mediator complex, a coactivator involved in the regulated transcription of nearly all RNA polymerase II-dependent genes. Mediator functions as a bridge to convey information from gene-specific regulatory proteins to the basal RNA polymerase II transcription machinery. Mediator is recruited to promoters by direct interactions with regulatory proteins and serves as a scaffold for the assembly of a functional preinitiation complex with RNA polymerase II and the general transcription factors.</text>
</comment>
<evidence type="ECO:0000256" key="1">
    <source>
        <dbReference type="ARBA" id="ARBA00004123"/>
    </source>
</evidence>
<evidence type="ECO:0000256" key="5">
    <source>
        <dbReference type="ARBA" id="ARBA00023015"/>
    </source>
</evidence>
<accession>A0A6A7BX69</accession>
<comment type="subcellular location">
    <subcellularLocation>
        <location evidence="1 10">Nucleus</location>
    </subcellularLocation>
</comment>
<dbReference type="Proteomes" id="UP000799421">
    <property type="component" value="Unassembled WGS sequence"/>
</dbReference>
<dbReference type="GO" id="GO:0016592">
    <property type="term" value="C:mediator complex"/>
    <property type="evidence" value="ECO:0007669"/>
    <property type="project" value="UniProtKB-UniRule"/>
</dbReference>
<organism evidence="13 14">
    <name type="scientific">Piedraia hortae CBS 480.64</name>
    <dbReference type="NCBI Taxonomy" id="1314780"/>
    <lineage>
        <taxon>Eukaryota</taxon>
        <taxon>Fungi</taxon>
        <taxon>Dikarya</taxon>
        <taxon>Ascomycota</taxon>
        <taxon>Pezizomycotina</taxon>
        <taxon>Dothideomycetes</taxon>
        <taxon>Dothideomycetidae</taxon>
        <taxon>Capnodiales</taxon>
        <taxon>Piedraiaceae</taxon>
        <taxon>Piedraia</taxon>
    </lineage>
</organism>
<dbReference type="Gene3D" id="6.10.280.10">
    <property type="entry name" value="Mediator complex, subunit Med21"/>
    <property type="match status" value="1"/>
</dbReference>
<comment type="similarity">
    <text evidence="2 10">Belongs to the Mediator complex subunit 21 family.</text>
</comment>